<sequence length="665" mass="74603">MASGVSDESVDTEFEDGETLLSSEVTQETIVDHLWSSLVPTLTLKHMWNMLHSNELLWAQTLRGYTFLHIAYSEEVVNAVFTTKASSWIKQISAIEDNDGNTAILSLVIFGRFEALAALLENLQELYHPKTFAILMGKQNKYRQNVLHLAALSLVLDELYDVLQDYLPHMNVTEMMASDVYGNTPVHYAAAKYHTRVFADFMLHLPLSARRLTANATNIQLTNCRILVAKELFEETYYIQKVLCANNTPSVRNFEQKLANPDKYFSYDEKMFKVLKYSLNEYSLLDTAYRLSPTFTSSDVSKLQSNQSLSDTNSATNDCLSIIIDCADVVDSQRTVQEALNNMDEEVYNGKPKENKEQVKEAVQKEARIQQPALSGCEDYSSFSAKNSANFQHHVQNYLLITGERRGRALIICNNVQLTADSTKPDKTISSLRQETLQTALKVLGEHFRLQVVIEQDLSASEMLDSISSFSKEDGHGAMAALAVFSHGTNRMIAGHDGSSSCHVQEVVDLFNSGNVHHIPKVKSSYFFRLSLLVAIQANKNTSVYRGQKQRVESPSFPPLEVPVDCYICFTTLPDSKSKAGKFFKYLSEHLSQLTATSNKDGATTPTNANTSVELTDLLTDAAGILREKFQSKQFANLCYTHNRHSKWLLIDVFPVSSARDSLCQ</sequence>
<proteinExistence type="predicted"/>
<comment type="caution">
    <text evidence="2">The sequence shown here is derived from an EMBL/GenBank/DDBJ whole genome shotgun (WGS) entry which is preliminary data.</text>
</comment>
<dbReference type="GO" id="GO:0004197">
    <property type="term" value="F:cysteine-type endopeptidase activity"/>
    <property type="evidence" value="ECO:0007669"/>
    <property type="project" value="InterPro"/>
</dbReference>
<reference evidence="2" key="1">
    <citation type="submission" date="2020-06" db="EMBL/GenBank/DDBJ databases">
        <title>Draft genome of Bugula neritina, a colonial animal packing powerful symbionts and potential medicines.</title>
        <authorList>
            <person name="Rayko M."/>
        </authorList>
    </citation>
    <scope>NUCLEOTIDE SEQUENCE [LARGE SCALE GENOMIC DNA]</scope>
    <source>
        <strain evidence="2">Kwan_BN1</strain>
    </source>
</reference>
<dbReference type="PROSITE" id="PS50208">
    <property type="entry name" value="CASPASE_P20"/>
    <property type="match status" value="1"/>
</dbReference>
<dbReference type="Gene3D" id="1.25.40.20">
    <property type="entry name" value="Ankyrin repeat-containing domain"/>
    <property type="match status" value="1"/>
</dbReference>
<dbReference type="Pfam" id="PF00656">
    <property type="entry name" value="Peptidase_C14"/>
    <property type="match status" value="1"/>
</dbReference>
<dbReference type="Gene3D" id="3.40.50.1460">
    <property type="match status" value="1"/>
</dbReference>
<dbReference type="InterPro" id="IPR002398">
    <property type="entry name" value="Pept_C14"/>
</dbReference>
<protein>
    <recommendedName>
        <fullName evidence="1">Caspase family p20 domain-containing protein</fullName>
    </recommendedName>
</protein>
<dbReference type="SUPFAM" id="SSF52129">
    <property type="entry name" value="Caspase-like"/>
    <property type="match status" value="1"/>
</dbReference>
<dbReference type="SUPFAM" id="SSF48403">
    <property type="entry name" value="Ankyrin repeat"/>
    <property type="match status" value="1"/>
</dbReference>
<dbReference type="OrthoDB" id="194358at2759"/>
<evidence type="ECO:0000313" key="2">
    <source>
        <dbReference type="EMBL" id="KAF6027224.1"/>
    </source>
</evidence>
<feature type="domain" description="Caspase family p20" evidence="1">
    <location>
        <begin position="405"/>
        <end position="519"/>
    </location>
</feature>
<dbReference type="EMBL" id="VXIV02002119">
    <property type="protein sequence ID" value="KAF6027224.1"/>
    <property type="molecule type" value="Genomic_DNA"/>
</dbReference>
<evidence type="ECO:0000259" key="1">
    <source>
        <dbReference type="PROSITE" id="PS50208"/>
    </source>
</evidence>
<dbReference type="InterPro" id="IPR001309">
    <property type="entry name" value="Pept_C14_p20"/>
</dbReference>
<dbReference type="GO" id="GO:0006508">
    <property type="term" value="P:proteolysis"/>
    <property type="evidence" value="ECO:0007669"/>
    <property type="project" value="InterPro"/>
</dbReference>
<evidence type="ECO:0000313" key="3">
    <source>
        <dbReference type="Proteomes" id="UP000593567"/>
    </source>
</evidence>
<gene>
    <name evidence="2" type="ORF">EB796_014472</name>
</gene>
<organism evidence="2 3">
    <name type="scientific">Bugula neritina</name>
    <name type="common">Brown bryozoan</name>
    <name type="synonym">Sertularia neritina</name>
    <dbReference type="NCBI Taxonomy" id="10212"/>
    <lineage>
        <taxon>Eukaryota</taxon>
        <taxon>Metazoa</taxon>
        <taxon>Spiralia</taxon>
        <taxon>Lophotrochozoa</taxon>
        <taxon>Bryozoa</taxon>
        <taxon>Gymnolaemata</taxon>
        <taxon>Cheilostomatida</taxon>
        <taxon>Flustrina</taxon>
        <taxon>Buguloidea</taxon>
        <taxon>Bugulidae</taxon>
        <taxon>Bugula</taxon>
    </lineage>
</organism>
<keyword evidence="3" id="KW-1185">Reference proteome</keyword>
<dbReference type="AlphaFoldDB" id="A0A7J7JNN9"/>
<accession>A0A7J7JNN9</accession>
<dbReference type="Proteomes" id="UP000593567">
    <property type="component" value="Unassembled WGS sequence"/>
</dbReference>
<dbReference type="InterPro" id="IPR011600">
    <property type="entry name" value="Pept_C14_caspase"/>
</dbReference>
<name>A0A7J7JNN9_BUGNE</name>
<dbReference type="InterPro" id="IPR036770">
    <property type="entry name" value="Ankyrin_rpt-contain_sf"/>
</dbReference>
<dbReference type="PANTHER" id="PTHR10454">
    <property type="entry name" value="CASPASE"/>
    <property type="match status" value="1"/>
</dbReference>
<dbReference type="InterPro" id="IPR029030">
    <property type="entry name" value="Caspase-like_dom_sf"/>
</dbReference>